<dbReference type="NCBIfam" id="TIGR00116">
    <property type="entry name" value="tsf"/>
    <property type="match status" value="1"/>
</dbReference>
<dbReference type="Gene3D" id="1.10.8.10">
    <property type="entry name" value="DNA helicase RuvA subunit, C-terminal domain"/>
    <property type="match status" value="1"/>
</dbReference>
<evidence type="ECO:0000256" key="3">
    <source>
        <dbReference type="ARBA" id="ARBA00022768"/>
    </source>
</evidence>
<evidence type="ECO:0000313" key="7">
    <source>
        <dbReference type="EMBL" id="OGE19471.1"/>
    </source>
</evidence>
<dbReference type="EMBL" id="MFCR01000003">
    <property type="protein sequence ID" value="OGE19471.1"/>
    <property type="molecule type" value="Genomic_DNA"/>
</dbReference>
<dbReference type="GO" id="GO:0003746">
    <property type="term" value="F:translation elongation factor activity"/>
    <property type="evidence" value="ECO:0007669"/>
    <property type="project" value="UniProtKB-UniRule"/>
</dbReference>
<protein>
    <recommendedName>
        <fullName evidence="2 5">Elongation factor Ts</fullName>
        <shortName evidence="5">EF-Ts</shortName>
    </recommendedName>
</protein>
<dbReference type="Pfam" id="PF00889">
    <property type="entry name" value="EF_TS"/>
    <property type="match status" value="1"/>
</dbReference>
<gene>
    <name evidence="5" type="primary">tsf</name>
    <name evidence="7" type="ORF">A2871_00115</name>
</gene>
<dbReference type="SUPFAM" id="SSF46934">
    <property type="entry name" value="UBA-like"/>
    <property type="match status" value="1"/>
</dbReference>
<keyword evidence="4 5" id="KW-0648">Protein biosynthesis</keyword>
<keyword evidence="3 5" id="KW-0251">Elongation factor</keyword>
<organism evidence="7 8">
    <name type="scientific">Candidatus Daviesbacteria bacterium RIFCSPHIGHO2_01_FULL_41_23</name>
    <dbReference type="NCBI Taxonomy" id="1797764"/>
    <lineage>
        <taxon>Bacteria</taxon>
        <taxon>Candidatus Daviesiibacteriota</taxon>
    </lineage>
</organism>
<dbReference type="PANTHER" id="PTHR11741">
    <property type="entry name" value="ELONGATION FACTOR TS"/>
    <property type="match status" value="1"/>
</dbReference>
<dbReference type="PANTHER" id="PTHR11741:SF0">
    <property type="entry name" value="ELONGATION FACTOR TS, MITOCHONDRIAL"/>
    <property type="match status" value="1"/>
</dbReference>
<evidence type="ECO:0000256" key="2">
    <source>
        <dbReference type="ARBA" id="ARBA00016956"/>
    </source>
</evidence>
<evidence type="ECO:0000256" key="5">
    <source>
        <dbReference type="HAMAP-Rule" id="MF_00050"/>
    </source>
</evidence>
<dbReference type="Proteomes" id="UP000176336">
    <property type="component" value="Unassembled WGS sequence"/>
</dbReference>
<comment type="similarity">
    <text evidence="1 5">Belongs to the EF-Ts family.</text>
</comment>
<evidence type="ECO:0000259" key="6">
    <source>
        <dbReference type="Pfam" id="PF00889"/>
    </source>
</evidence>
<comment type="caution">
    <text evidence="7">The sequence shown here is derived from an EMBL/GenBank/DDBJ whole genome shotgun (WGS) entry which is preliminary data.</text>
</comment>
<name>A0A1F5ISW8_9BACT</name>
<dbReference type="InterPro" id="IPR001816">
    <property type="entry name" value="Transl_elong_EFTs/EF1B"/>
</dbReference>
<dbReference type="InterPro" id="IPR014039">
    <property type="entry name" value="Transl_elong_EFTs/EF1B_dimer"/>
</dbReference>
<dbReference type="InterPro" id="IPR009060">
    <property type="entry name" value="UBA-like_sf"/>
</dbReference>
<evidence type="ECO:0000256" key="4">
    <source>
        <dbReference type="ARBA" id="ARBA00022917"/>
    </source>
</evidence>
<evidence type="ECO:0000256" key="1">
    <source>
        <dbReference type="ARBA" id="ARBA00005532"/>
    </source>
</evidence>
<dbReference type="InterPro" id="IPR036402">
    <property type="entry name" value="EF-Ts_dimer_sf"/>
</dbReference>
<dbReference type="Pfam" id="PF25025">
    <property type="entry name" value="EF-Ts_N"/>
    <property type="match status" value="1"/>
</dbReference>
<reference evidence="7 8" key="1">
    <citation type="journal article" date="2016" name="Nat. Commun.">
        <title>Thousands of microbial genomes shed light on interconnected biogeochemical processes in an aquifer system.</title>
        <authorList>
            <person name="Anantharaman K."/>
            <person name="Brown C.T."/>
            <person name="Hug L.A."/>
            <person name="Sharon I."/>
            <person name="Castelle C.J."/>
            <person name="Probst A.J."/>
            <person name="Thomas B.C."/>
            <person name="Singh A."/>
            <person name="Wilkins M.J."/>
            <person name="Karaoz U."/>
            <person name="Brodie E.L."/>
            <person name="Williams K.H."/>
            <person name="Hubbard S.S."/>
            <person name="Banfield J.F."/>
        </authorList>
    </citation>
    <scope>NUCLEOTIDE SEQUENCE [LARGE SCALE GENOMIC DNA]</scope>
</reference>
<sequence>MEDIKKLREQTGAGIADCREALKESDGDLTKAKEWLKKKGLDKASSKTDREVKAGIVETYSHGGKVGVLVEVLCETDFVARTEDFKGLAHELSLQIASMNPSSVEELLSQEYIRDNSLTVEQLIKSVIGKLGENIQVGRFERIALGE</sequence>
<feature type="region of interest" description="Involved in Mg(2+) ion dislocation from EF-Tu" evidence="5">
    <location>
        <begin position="76"/>
        <end position="79"/>
    </location>
</feature>
<comment type="subcellular location">
    <subcellularLocation>
        <location evidence="5">Cytoplasm</location>
    </subcellularLocation>
</comment>
<evidence type="ECO:0000313" key="8">
    <source>
        <dbReference type="Proteomes" id="UP000176336"/>
    </source>
</evidence>
<dbReference type="GO" id="GO:0005737">
    <property type="term" value="C:cytoplasm"/>
    <property type="evidence" value="ECO:0007669"/>
    <property type="project" value="UniProtKB-SubCell"/>
</dbReference>
<dbReference type="HAMAP" id="MF_00050">
    <property type="entry name" value="EF_Ts"/>
    <property type="match status" value="1"/>
</dbReference>
<dbReference type="CDD" id="cd14275">
    <property type="entry name" value="UBA_EF-Ts"/>
    <property type="match status" value="1"/>
</dbReference>
<dbReference type="Gene3D" id="3.30.479.20">
    <property type="entry name" value="Elongation factor Ts, dimerisation domain"/>
    <property type="match status" value="1"/>
</dbReference>
<proteinExistence type="inferred from homology"/>
<accession>A0A1F5ISW8</accession>
<dbReference type="SUPFAM" id="SSF54713">
    <property type="entry name" value="Elongation factor Ts (EF-Ts), dimerisation domain"/>
    <property type="match status" value="1"/>
</dbReference>
<dbReference type="AlphaFoldDB" id="A0A1F5ISW8"/>
<keyword evidence="5" id="KW-0963">Cytoplasm</keyword>
<feature type="domain" description="Translation elongation factor EFTs/EF1B dimerisation" evidence="6">
    <location>
        <begin position="67"/>
        <end position="144"/>
    </location>
</feature>
<comment type="function">
    <text evidence="5">Associates with the EF-Tu.GDP complex and induces the exchange of GDP to GTP. It remains bound to the aminoacyl-tRNA.EF-Tu.GTP complex up to the GTP hydrolysis stage on the ribosome.</text>
</comment>
<dbReference type="FunFam" id="1.10.8.10:FF:000001">
    <property type="entry name" value="Elongation factor Ts"/>
    <property type="match status" value="1"/>
</dbReference>